<dbReference type="GO" id="GO:0005524">
    <property type="term" value="F:ATP binding"/>
    <property type="evidence" value="ECO:0007669"/>
    <property type="project" value="UniProtKB-KW"/>
</dbReference>
<organism evidence="17 18">
    <name type="scientific">Porphyromonas circumdentaria</name>
    <dbReference type="NCBI Taxonomy" id="29524"/>
    <lineage>
        <taxon>Bacteria</taxon>
        <taxon>Pseudomonadati</taxon>
        <taxon>Bacteroidota</taxon>
        <taxon>Bacteroidia</taxon>
        <taxon>Bacteroidales</taxon>
        <taxon>Porphyromonadaceae</taxon>
        <taxon>Porphyromonas</taxon>
    </lineage>
</organism>
<reference evidence="18" key="1">
    <citation type="submission" date="2017-02" db="EMBL/GenBank/DDBJ databases">
        <authorList>
            <person name="Varghese N."/>
            <person name="Submissions S."/>
        </authorList>
    </citation>
    <scope>NUCLEOTIDE SEQUENCE [LARGE SCALE GENOMIC DNA]</scope>
    <source>
        <strain evidence="18">ATCC 51356</strain>
    </source>
</reference>
<dbReference type="SUPFAM" id="SSF52935">
    <property type="entry name" value="PK C-terminal domain-like"/>
    <property type="match status" value="1"/>
</dbReference>
<dbReference type="Gene3D" id="2.40.33.10">
    <property type="entry name" value="PK beta-barrel domain-like"/>
    <property type="match status" value="1"/>
</dbReference>
<dbReference type="EMBL" id="FUXE01000011">
    <property type="protein sequence ID" value="SJZ80332.1"/>
    <property type="molecule type" value="Genomic_DNA"/>
</dbReference>
<dbReference type="PROSITE" id="PS00110">
    <property type="entry name" value="PYRUVATE_KINASE"/>
    <property type="match status" value="1"/>
</dbReference>
<comment type="similarity">
    <text evidence="3 14">Belongs to the pyruvate kinase family.</text>
</comment>
<evidence type="ECO:0000259" key="15">
    <source>
        <dbReference type="Pfam" id="PF00224"/>
    </source>
</evidence>
<sequence>MSNKLTKIVATISDERCDTEFLRSLIQEGVNVVRLNTAHMSPEDMERVIDNVRAVNPYVGILMDTKGPEIRTTKCEEPICFQAGDRVCLKGAPEEFTTRQQISLSYPDIINVLKVGMRILIDDGDLEFQVEEIKEREAVCVAQNEATLKSRKSVNIPDVHIPLPSLTAKDLLFIEHAIRKDIDFIAHSFVRTQQDVLDIQHILDEHNSPIEIIAKIENQEGVDNIDSILSVASGIMVARGDLGIEIPFERIPGIQRHLIRKAIERKKPVIVATQMLHSMIENPRPTRAEVTDIANAIYYRTDAVMLSGETAYGKYPVEAVRTMSKVIYEAEQTRLEANDIRVPIEGDDLTTTAFLAKQAVKSISKLNVKALIADSYTGRTARYLAAFRGKVPIYAVCYREPISRQLSLSYGVKTTYVPLEKGKPQNLKEALEQLVTLGYLTLEDKVAHMSGNIGKKGSTNSLEIDTVQNLIDHQ</sequence>
<dbReference type="Pfam" id="PF02887">
    <property type="entry name" value="PK_C"/>
    <property type="match status" value="1"/>
</dbReference>
<dbReference type="InterPro" id="IPR015795">
    <property type="entry name" value="Pyrv_Knase_C"/>
</dbReference>
<dbReference type="AlphaFoldDB" id="A0A1T4NMA4"/>
<keyword evidence="6" id="KW-0479">Metal-binding</keyword>
<proteinExistence type="inferred from homology"/>
<comment type="catalytic activity">
    <reaction evidence="14">
        <text>pyruvate + ATP = phosphoenolpyruvate + ADP + H(+)</text>
        <dbReference type="Rhea" id="RHEA:18157"/>
        <dbReference type="ChEBI" id="CHEBI:15361"/>
        <dbReference type="ChEBI" id="CHEBI:15378"/>
        <dbReference type="ChEBI" id="CHEBI:30616"/>
        <dbReference type="ChEBI" id="CHEBI:58702"/>
        <dbReference type="ChEBI" id="CHEBI:456216"/>
        <dbReference type="EC" id="2.7.1.40"/>
    </reaction>
</comment>
<dbReference type="SUPFAM" id="SSF51621">
    <property type="entry name" value="Phosphoenolpyruvate/pyruvate domain"/>
    <property type="match status" value="1"/>
</dbReference>
<evidence type="ECO:0000256" key="13">
    <source>
        <dbReference type="NCBIfam" id="TIGR01064"/>
    </source>
</evidence>
<dbReference type="PRINTS" id="PR01050">
    <property type="entry name" value="PYRUVTKNASE"/>
</dbReference>
<dbReference type="InterPro" id="IPR040442">
    <property type="entry name" value="Pyrv_kinase-like_dom_sf"/>
</dbReference>
<evidence type="ECO:0000256" key="9">
    <source>
        <dbReference type="ARBA" id="ARBA00022840"/>
    </source>
</evidence>
<evidence type="ECO:0000256" key="1">
    <source>
        <dbReference type="ARBA" id="ARBA00001958"/>
    </source>
</evidence>
<gene>
    <name evidence="17" type="ORF">SAMN02745171_01156</name>
</gene>
<dbReference type="RefSeq" id="WP_078737071.1">
    <property type="nucleotide sequence ID" value="NZ_FUXE01000011.1"/>
</dbReference>
<evidence type="ECO:0000256" key="12">
    <source>
        <dbReference type="ARBA" id="ARBA00023317"/>
    </source>
</evidence>
<dbReference type="NCBIfam" id="NF004491">
    <property type="entry name" value="PRK05826.1"/>
    <property type="match status" value="1"/>
</dbReference>
<dbReference type="PANTHER" id="PTHR11817">
    <property type="entry name" value="PYRUVATE KINASE"/>
    <property type="match status" value="1"/>
</dbReference>
<keyword evidence="11 14" id="KW-0324">Glycolysis</keyword>
<dbReference type="InterPro" id="IPR015793">
    <property type="entry name" value="Pyrv_Knase_brl"/>
</dbReference>
<dbReference type="NCBIfam" id="TIGR01064">
    <property type="entry name" value="pyruv_kin"/>
    <property type="match status" value="1"/>
</dbReference>
<name>A0A1T4NMA4_9PORP</name>
<dbReference type="OrthoDB" id="9812123at2"/>
<evidence type="ECO:0000256" key="10">
    <source>
        <dbReference type="ARBA" id="ARBA00022842"/>
    </source>
</evidence>
<evidence type="ECO:0000256" key="2">
    <source>
        <dbReference type="ARBA" id="ARBA00004997"/>
    </source>
</evidence>
<evidence type="ECO:0000256" key="3">
    <source>
        <dbReference type="ARBA" id="ARBA00008663"/>
    </source>
</evidence>
<dbReference type="UniPathway" id="UPA00109">
    <property type="reaction ID" value="UER00188"/>
</dbReference>
<dbReference type="SUPFAM" id="SSF50800">
    <property type="entry name" value="PK beta-barrel domain-like"/>
    <property type="match status" value="1"/>
</dbReference>
<comment type="pathway">
    <text evidence="2 14">Carbohydrate degradation; glycolysis; pyruvate from D-glyceraldehyde 3-phosphate: step 5/5.</text>
</comment>
<keyword evidence="9" id="KW-0067">ATP-binding</keyword>
<keyword evidence="8 14" id="KW-0418">Kinase</keyword>
<comment type="cofactor">
    <cofactor evidence="1">
        <name>K(+)</name>
        <dbReference type="ChEBI" id="CHEBI:29103"/>
    </cofactor>
</comment>
<keyword evidence="12 17" id="KW-0670">Pyruvate</keyword>
<dbReference type="GO" id="GO:0016301">
    <property type="term" value="F:kinase activity"/>
    <property type="evidence" value="ECO:0007669"/>
    <property type="project" value="UniProtKB-KW"/>
</dbReference>
<dbReference type="Proteomes" id="UP000190121">
    <property type="component" value="Unassembled WGS sequence"/>
</dbReference>
<accession>A0A1T4NMA4</accession>
<dbReference type="InterPro" id="IPR015813">
    <property type="entry name" value="Pyrv/PenolPyrv_kinase-like_dom"/>
</dbReference>
<dbReference type="GO" id="GO:0004743">
    <property type="term" value="F:pyruvate kinase activity"/>
    <property type="evidence" value="ECO:0007669"/>
    <property type="project" value="UniProtKB-UniRule"/>
</dbReference>
<protein>
    <recommendedName>
        <fullName evidence="4 13">Pyruvate kinase</fullName>
        <ecNumber evidence="4 13">2.7.1.40</ecNumber>
    </recommendedName>
</protein>
<evidence type="ECO:0000313" key="18">
    <source>
        <dbReference type="Proteomes" id="UP000190121"/>
    </source>
</evidence>
<dbReference type="EC" id="2.7.1.40" evidence="4 13"/>
<dbReference type="GO" id="GO:0030955">
    <property type="term" value="F:potassium ion binding"/>
    <property type="evidence" value="ECO:0007669"/>
    <property type="project" value="UniProtKB-UniRule"/>
</dbReference>
<dbReference type="InterPro" id="IPR001697">
    <property type="entry name" value="Pyr_Knase"/>
</dbReference>
<evidence type="ECO:0000256" key="4">
    <source>
        <dbReference type="ARBA" id="ARBA00012142"/>
    </source>
</evidence>
<dbReference type="InterPro" id="IPR011037">
    <property type="entry name" value="Pyrv_Knase-like_insert_dom_sf"/>
</dbReference>
<dbReference type="STRING" id="29524.SAMN02745171_01156"/>
<evidence type="ECO:0000256" key="7">
    <source>
        <dbReference type="ARBA" id="ARBA00022741"/>
    </source>
</evidence>
<evidence type="ECO:0000256" key="6">
    <source>
        <dbReference type="ARBA" id="ARBA00022723"/>
    </source>
</evidence>
<evidence type="ECO:0000256" key="11">
    <source>
        <dbReference type="ARBA" id="ARBA00023152"/>
    </source>
</evidence>
<dbReference type="Pfam" id="PF00224">
    <property type="entry name" value="PK"/>
    <property type="match status" value="1"/>
</dbReference>
<evidence type="ECO:0000256" key="14">
    <source>
        <dbReference type="RuleBase" id="RU000504"/>
    </source>
</evidence>
<feature type="domain" description="Pyruvate kinase C-terminal" evidence="16">
    <location>
        <begin position="356"/>
        <end position="464"/>
    </location>
</feature>
<feature type="domain" description="Pyruvate kinase barrel" evidence="15">
    <location>
        <begin position="4"/>
        <end position="320"/>
    </location>
</feature>
<dbReference type="Gene3D" id="3.40.1380.20">
    <property type="entry name" value="Pyruvate kinase, C-terminal domain"/>
    <property type="match status" value="1"/>
</dbReference>
<dbReference type="Gene3D" id="3.20.20.60">
    <property type="entry name" value="Phosphoenolpyruvate-binding domains"/>
    <property type="match status" value="1"/>
</dbReference>
<keyword evidence="5 14" id="KW-0808">Transferase</keyword>
<evidence type="ECO:0000256" key="5">
    <source>
        <dbReference type="ARBA" id="ARBA00022679"/>
    </source>
</evidence>
<keyword evidence="7" id="KW-0547">Nucleotide-binding</keyword>
<keyword evidence="10 14" id="KW-0460">Magnesium</keyword>
<dbReference type="InterPro" id="IPR015806">
    <property type="entry name" value="Pyrv_Knase_insert_dom_sf"/>
</dbReference>
<dbReference type="InterPro" id="IPR036918">
    <property type="entry name" value="Pyrv_Knase_C_sf"/>
</dbReference>
<evidence type="ECO:0000313" key="17">
    <source>
        <dbReference type="EMBL" id="SJZ80332.1"/>
    </source>
</evidence>
<evidence type="ECO:0000256" key="8">
    <source>
        <dbReference type="ARBA" id="ARBA00022777"/>
    </source>
</evidence>
<dbReference type="GO" id="GO:0000287">
    <property type="term" value="F:magnesium ion binding"/>
    <property type="evidence" value="ECO:0007669"/>
    <property type="project" value="UniProtKB-UniRule"/>
</dbReference>
<evidence type="ECO:0000259" key="16">
    <source>
        <dbReference type="Pfam" id="PF02887"/>
    </source>
</evidence>
<dbReference type="FunFam" id="2.40.33.10:FF:000001">
    <property type="entry name" value="Pyruvate kinase"/>
    <property type="match status" value="1"/>
</dbReference>
<dbReference type="InterPro" id="IPR018209">
    <property type="entry name" value="Pyrv_Knase_AS"/>
</dbReference>
<keyword evidence="18" id="KW-1185">Reference proteome</keyword>